<organism evidence="2 3">
    <name type="scientific">Massilia yuzhufengensis</name>
    <dbReference type="NCBI Taxonomy" id="1164594"/>
    <lineage>
        <taxon>Bacteria</taxon>
        <taxon>Pseudomonadati</taxon>
        <taxon>Pseudomonadota</taxon>
        <taxon>Betaproteobacteria</taxon>
        <taxon>Burkholderiales</taxon>
        <taxon>Oxalobacteraceae</taxon>
        <taxon>Telluria group</taxon>
        <taxon>Massilia</taxon>
    </lineage>
</organism>
<dbReference type="Proteomes" id="UP000198639">
    <property type="component" value="Unassembled WGS sequence"/>
</dbReference>
<sequence>MSTGKPVIQRNERQKLLEAGWQRALQTLSDAEHATGLARIVAAFDSKVDHLVAMERMLHQYAVLGTPEIDNGKSVRFINTDWRLGNSGAATFYMQMALGVMGSYIEGGPSAGINLHDPAAK</sequence>
<dbReference type="AlphaFoldDB" id="A0A1I1TMJ4"/>
<keyword evidence="3" id="KW-1185">Reference proteome</keyword>
<evidence type="ECO:0000259" key="1">
    <source>
        <dbReference type="Pfam" id="PF20995"/>
    </source>
</evidence>
<dbReference type="Pfam" id="PF20995">
    <property type="entry name" value="Tla3_C"/>
    <property type="match status" value="1"/>
</dbReference>
<reference evidence="3" key="1">
    <citation type="submission" date="2016-10" db="EMBL/GenBank/DDBJ databases">
        <authorList>
            <person name="Varghese N."/>
            <person name="Submissions S."/>
        </authorList>
    </citation>
    <scope>NUCLEOTIDE SEQUENCE [LARGE SCALE GENOMIC DNA]</scope>
    <source>
        <strain evidence="3">CGMCC 1.12041</strain>
    </source>
</reference>
<evidence type="ECO:0000313" key="3">
    <source>
        <dbReference type="Proteomes" id="UP000198639"/>
    </source>
</evidence>
<proteinExistence type="predicted"/>
<accession>A0A1I1TMJ4</accession>
<name>A0A1I1TMJ4_9BURK</name>
<feature type="domain" description="Type VI lipase adapter protein Tla3 C-terminal" evidence="1">
    <location>
        <begin position="8"/>
        <end position="115"/>
    </location>
</feature>
<dbReference type="OrthoDB" id="8837296at2"/>
<gene>
    <name evidence="2" type="ORF">SAMN05216204_12958</name>
</gene>
<dbReference type="EMBL" id="FOLD01000029">
    <property type="protein sequence ID" value="SFD59729.1"/>
    <property type="molecule type" value="Genomic_DNA"/>
</dbReference>
<dbReference type="InterPro" id="IPR048303">
    <property type="entry name" value="Tla3_C"/>
</dbReference>
<dbReference type="STRING" id="1164594.SAMN05216204_12958"/>
<evidence type="ECO:0000313" key="2">
    <source>
        <dbReference type="EMBL" id="SFD59729.1"/>
    </source>
</evidence>
<dbReference type="RefSeq" id="WP_143084653.1">
    <property type="nucleotide sequence ID" value="NZ_FOLD01000029.1"/>
</dbReference>
<protein>
    <recommendedName>
        <fullName evidence="1">Type VI lipase adapter protein Tla3 C-terminal domain-containing protein</fullName>
    </recommendedName>
</protein>